<dbReference type="Proteomes" id="UP000070366">
    <property type="component" value="Unassembled WGS sequence"/>
</dbReference>
<organism evidence="1 2">
    <name type="scientific">Christensenella minuta</name>
    <dbReference type="NCBI Taxonomy" id="626937"/>
    <lineage>
        <taxon>Bacteria</taxon>
        <taxon>Bacillati</taxon>
        <taxon>Bacillota</taxon>
        <taxon>Clostridia</taxon>
        <taxon>Christensenellales</taxon>
        <taxon>Christensenellaceae</taxon>
        <taxon>Christensenella</taxon>
    </lineage>
</organism>
<protein>
    <submittedName>
        <fullName evidence="1">Uncharacterized protein</fullName>
    </submittedName>
</protein>
<name>A0A136Q8W6_9FIRM</name>
<keyword evidence="2" id="KW-1185">Reference proteome</keyword>
<reference evidence="1 2" key="1">
    <citation type="submission" date="2016-02" db="EMBL/GenBank/DDBJ databases">
        <authorList>
            <person name="Wen L."/>
            <person name="He K."/>
            <person name="Yang H."/>
        </authorList>
    </citation>
    <scope>NUCLEOTIDE SEQUENCE [LARGE SCALE GENOMIC DNA]</scope>
    <source>
        <strain evidence="1 2">DSM 22607</strain>
    </source>
</reference>
<dbReference type="EMBL" id="LSZW01000002">
    <property type="protein sequence ID" value="KXK67097.1"/>
    <property type="molecule type" value="Genomic_DNA"/>
</dbReference>
<sequence>MFRFKLYLPLLPAARLFSAFITKIPSREKGWYFCTILCCRVSAASRFSFPAYPAR</sequence>
<dbReference type="AlphaFoldDB" id="A0A136Q8W6"/>
<gene>
    <name evidence="1" type="ORF">HMPREF3293_00021</name>
</gene>
<proteinExistence type="predicted"/>
<evidence type="ECO:0000313" key="1">
    <source>
        <dbReference type="EMBL" id="KXK67097.1"/>
    </source>
</evidence>
<evidence type="ECO:0000313" key="2">
    <source>
        <dbReference type="Proteomes" id="UP000070366"/>
    </source>
</evidence>
<comment type="caution">
    <text evidence="1">The sequence shown here is derived from an EMBL/GenBank/DDBJ whole genome shotgun (WGS) entry which is preliminary data.</text>
</comment>
<accession>A0A136Q8W6</accession>